<dbReference type="AlphaFoldDB" id="A0A6L2JSC8"/>
<organism evidence="1">
    <name type="scientific">Tanacetum cinerariifolium</name>
    <name type="common">Dalmatian daisy</name>
    <name type="synonym">Chrysanthemum cinerariifolium</name>
    <dbReference type="NCBI Taxonomy" id="118510"/>
    <lineage>
        <taxon>Eukaryota</taxon>
        <taxon>Viridiplantae</taxon>
        <taxon>Streptophyta</taxon>
        <taxon>Embryophyta</taxon>
        <taxon>Tracheophyta</taxon>
        <taxon>Spermatophyta</taxon>
        <taxon>Magnoliopsida</taxon>
        <taxon>eudicotyledons</taxon>
        <taxon>Gunneridae</taxon>
        <taxon>Pentapetalae</taxon>
        <taxon>asterids</taxon>
        <taxon>campanulids</taxon>
        <taxon>Asterales</taxon>
        <taxon>Asteraceae</taxon>
        <taxon>Asteroideae</taxon>
        <taxon>Anthemideae</taxon>
        <taxon>Anthemidinae</taxon>
        <taxon>Tanacetum</taxon>
    </lineage>
</organism>
<reference evidence="1" key="1">
    <citation type="journal article" date="2019" name="Sci. Rep.">
        <title>Draft genome of Tanacetum cinerariifolium, the natural source of mosquito coil.</title>
        <authorList>
            <person name="Yamashiro T."/>
            <person name="Shiraishi A."/>
            <person name="Satake H."/>
            <person name="Nakayama K."/>
        </authorList>
    </citation>
    <scope>NUCLEOTIDE SEQUENCE</scope>
</reference>
<dbReference type="EMBL" id="BKCJ010001060">
    <property type="protein sequence ID" value="GEU38514.1"/>
    <property type="molecule type" value="Genomic_DNA"/>
</dbReference>
<name>A0A6L2JSC8_TANCI</name>
<evidence type="ECO:0000313" key="1">
    <source>
        <dbReference type="EMBL" id="GEU38514.1"/>
    </source>
</evidence>
<protein>
    <submittedName>
        <fullName evidence="1">Uncharacterized protein</fullName>
    </submittedName>
</protein>
<sequence length="219" mass="25371">MVKHIEKFLKIGDSLNVLNVSHDRLRVSIFHVSLVGAAFEEFNYLLEIDADVLTKDIPGLKTYGEYKDDCIYEWNDKIPWVHKKPWMADGVWKEPTAVKHDCKPFCIKSGYFEWPTCNWRDKGYCNGGNFPGAFQDVQDEMKLNKDEDDDVGHLDYLVHGNAPFIINKEEERSKERRCKLLGISLTKPPACKMERFEVVKCSFGPSEKYVAIKECGYYD</sequence>
<comment type="caution">
    <text evidence="1">The sequence shown here is derived from an EMBL/GenBank/DDBJ whole genome shotgun (WGS) entry which is preliminary data.</text>
</comment>
<gene>
    <name evidence="1" type="ORF">Tci_010492</name>
</gene>
<proteinExistence type="predicted"/>
<accession>A0A6L2JSC8</accession>